<gene>
    <name evidence="1" type="ORF">NE237_007707</name>
</gene>
<name>A0A9Q0QWG1_9MAGN</name>
<dbReference type="AlphaFoldDB" id="A0A9Q0QWG1"/>
<comment type="caution">
    <text evidence="1">The sequence shown here is derived from an EMBL/GenBank/DDBJ whole genome shotgun (WGS) entry which is preliminary data.</text>
</comment>
<protein>
    <submittedName>
        <fullName evidence="1">Uncharacterized protein</fullName>
    </submittedName>
</protein>
<accession>A0A9Q0QWG1</accession>
<dbReference type="Proteomes" id="UP001141806">
    <property type="component" value="Unassembled WGS sequence"/>
</dbReference>
<dbReference type="EMBL" id="JAMYWD010000004">
    <property type="protein sequence ID" value="KAJ4974533.1"/>
    <property type="molecule type" value="Genomic_DNA"/>
</dbReference>
<organism evidence="1 2">
    <name type="scientific">Protea cynaroides</name>
    <dbReference type="NCBI Taxonomy" id="273540"/>
    <lineage>
        <taxon>Eukaryota</taxon>
        <taxon>Viridiplantae</taxon>
        <taxon>Streptophyta</taxon>
        <taxon>Embryophyta</taxon>
        <taxon>Tracheophyta</taxon>
        <taxon>Spermatophyta</taxon>
        <taxon>Magnoliopsida</taxon>
        <taxon>Proteales</taxon>
        <taxon>Proteaceae</taxon>
        <taxon>Protea</taxon>
    </lineage>
</organism>
<evidence type="ECO:0000313" key="1">
    <source>
        <dbReference type="EMBL" id="KAJ4974533.1"/>
    </source>
</evidence>
<keyword evidence="2" id="KW-1185">Reference proteome</keyword>
<evidence type="ECO:0000313" key="2">
    <source>
        <dbReference type="Proteomes" id="UP001141806"/>
    </source>
</evidence>
<sequence>MLKLSLNIEEEEEAGGNDTEMPTLEETCNHTQLKKPANNAPLMAIPPIEEVFINSASSVRVLNSCAAESNLKFGRCINAGVLKSGLALVFHLDWNGEVLQGIFRTKRSFLQFVLREFLEFSIAELVTAIRCSLKLEPFHFLCILVYSVN</sequence>
<reference evidence="1" key="1">
    <citation type="journal article" date="2023" name="Plant J.">
        <title>The genome of the king protea, Protea cynaroides.</title>
        <authorList>
            <person name="Chang J."/>
            <person name="Duong T.A."/>
            <person name="Schoeman C."/>
            <person name="Ma X."/>
            <person name="Roodt D."/>
            <person name="Barker N."/>
            <person name="Li Z."/>
            <person name="Van de Peer Y."/>
            <person name="Mizrachi E."/>
        </authorList>
    </citation>
    <scope>NUCLEOTIDE SEQUENCE</scope>
    <source>
        <tissue evidence="1">Young leaves</tissue>
    </source>
</reference>
<proteinExistence type="predicted"/>